<dbReference type="CDD" id="cd02440">
    <property type="entry name" value="AdoMet_MTases"/>
    <property type="match status" value="1"/>
</dbReference>
<feature type="domain" description="Methyltransferase small" evidence="1">
    <location>
        <begin position="35"/>
        <end position="117"/>
    </location>
</feature>
<evidence type="ECO:0000313" key="2">
    <source>
        <dbReference type="EMBL" id="MPM01817.1"/>
    </source>
</evidence>
<reference evidence="2" key="1">
    <citation type="submission" date="2019-08" db="EMBL/GenBank/DDBJ databases">
        <authorList>
            <person name="Kucharzyk K."/>
            <person name="Murdoch R.W."/>
            <person name="Higgins S."/>
            <person name="Loffler F."/>
        </authorList>
    </citation>
    <scope>NUCLEOTIDE SEQUENCE</scope>
</reference>
<organism evidence="2">
    <name type="scientific">bioreactor metagenome</name>
    <dbReference type="NCBI Taxonomy" id="1076179"/>
    <lineage>
        <taxon>unclassified sequences</taxon>
        <taxon>metagenomes</taxon>
        <taxon>ecological metagenomes</taxon>
    </lineage>
</organism>
<dbReference type="InterPro" id="IPR050210">
    <property type="entry name" value="tRNA_Adenine-N(6)_MTase"/>
</dbReference>
<dbReference type="InterPro" id="IPR002052">
    <property type="entry name" value="DNA_methylase_N6_adenine_CS"/>
</dbReference>
<dbReference type="PROSITE" id="PS00092">
    <property type="entry name" value="N6_MTASE"/>
    <property type="match status" value="1"/>
</dbReference>
<evidence type="ECO:0000259" key="1">
    <source>
        <dbReference type="Pfam" id="PF05175"/>
    </source>
</evidence>
<comment type="caution">
    <text evidence="2">The sequence shown here is derived from an EMBL/GenBank/DDBJ whole genome shotgun (WGS) entry which is preliminary data.</text>
</comment>
<dbReference type="Gene3D" id="3.40.50.150">
    <property type="entry name" value="Vaccinia Virus protein VP39"/>
    <property type="match status" value="1"/>
</dbReference>
<keyword evidence="2" id="KW-0489">Methyltransferase</keyword>
<dbReference type="EMBL" id="VSSQ01000825">
    <property type="protein sequence ID" value="MPM01817.1"/>
    <property type="molecule type" value="Genomic_DNA"/>
</dbReference>
<keyword evidence="2" id="KW-0808">Transferase</keyword>
<protein>
    <submittedName>
        <fullName evidence="2">tRNA1(Val) (Adenine(37)-N6)-methyltransferase</fullName>
        <ecNumber evidence="2">2.1.1.223</ecNumber>
    </submittedName>
</protein>
<name>A0A644WE58_9ZZZZ</name>
<dbReference type="PANTHER" id="PTHR47739">
    <property type="entry name" value="TRNA1(VAL) (ADENINE(37)-N6)-METHYLTRANSFERASE"/>
    <property type="match status" value="1"/>
</dbReference>
<sequence length="235" mass="26382">MDPFRFKQFEVYDHHSTMKVGTDGVTLGAFSSRSDFRYALDMGTGCGLIALMLAQKSSGHIVAIDIDEPSVKQAASNFAASPWNTRLTARCVSAQELAGEVGNIFDRIVSNPPYFIDSLKSPDARRTNARHNVTLSLEELVTTVDQLLTPDGVFDVILPVEVSIFFESLMYYSGLYLREELILFSMLDKPIRKILSFCRNYNGVFDSGSLIIRKDAEHHTQEYIDFTADFFPGLR</sequence>
<dbReference type="GO" id="GO:0008757">
    <property type="term" value="F:S-adenosylmethionine-dependent methyltransferase activity"/>
    <property type="evidence" value="ECO:0007669"/>
    <property type="project" value="UniProtKB-ARBA"/>
</dbReference>
<dbReference type="PANTHER" id="PTHR47739:SF1">
    <property type="entry name" value="TRNA1(VAL) (ADENINE(37)-N6)-METHYLTRANSFERASE"/>
    <property type="match status" value="1"/>
</dbReference>
<dbReference type="GO" id="GO:0032259">
    <property type="term" value="P:methylation"/>
    <property type="evidence" value="ECO:0007669"/>
    <property type="project" value="UniProtKB-KW"/>
</dbReference>
<dbReference type="AlphaFoldDB" id="A0A644WE58"/>
<gene>
    <name evidence="2" type="primary">yfiC_14</name>
    <name evidence="2" type="ORF">SDC9_48057</name>
</gene>
<dbReference type="InterPro" id="IPR029063">
    <property type="entry name" value="SAM-dependent_MTases_sf"/>
</dbReference>
<accession>A0A644WE58</accession>
<dbReference type="EC" id="2.1.1.223" evidence="2"/>
<dbReference type="SUPFAM" id="SSF53335">
    <property type="entry name" value="S-adenosyl-L-methionine-dependent methyltransferases"/>
    <property type="match status" value="1"/>
</dbReference>
<dbReference type="Pfam" id="PF05175">
    <property type="entry name" value="MTS"/>
    <property type="match status" value="1"/>
</dbReference>
<dbReference type="GO" id="GO:0003676">
    <property type="term" value="F:nucleic acid binding"/>
    <property type="evidence" value="ECO:0007669"/>
    <property type="project" value="InterPro"/>
</dbReference>
<dbReference type="InterPro" id="IPR007848">
    <property type="entry name" value="Small_mtfrase_dom"/>
</dbReference>
<proteinExistence type="predicted"/>